<evidence type="ECO:0000259" key="4">
    <source>
        <dbReference type="PROSITE" id="PS50956"/>
    </source>
</evidence>
<dbReference type="InterPro" id="IPR019888">
    <property type="entry name" value="Tscrpt_reg_AsnC-like"/>
</dbReference>
<dbReference type="InterPro" id="IPR000485">
    <property type="entry name" value="AsnC-type_HTH_dom"/>
</dbReference>
<reference evidence="5 6" key="1">
    <citation type="submission" date="2017-02" db="EMBL/GenBank/DDBJ databases">
        <authorList>
            <person name="Peterson S.W."/>
        </authorList>
    </citation>
    <scope>NUCLEOTIDE SEQUENCE [LARGE SCALE GENOMIC DNA]</scope>
    <source>
        <strain evidence="5 6">DSM 21481</strain>
    </source>
</reference>
<dbReference type="SMART" id="SM00344">
    <property type="entry name" value="HTH_ASNC"/>
    <property type="match status" value="1"/>
</dbReference>
<name>A0A1T5M0J7_9MICO</name>
<dbReference type="Gene3D" id="3.30.70.920">
    <property type="match status" value="1"/>
</dbReference>
<dbReference type="PROSITE" id="PS50956">
    <property type="entry name" value="HTH_ASNC_2"/>
    <property type="match status" value="1"/>
</dbReference>
<dbReference type="GO" id="GO:0043565">
    <property type="term" value="F:sequence-specific DNA binding"/>
    <property type="evidence" value="ECO:0007669"/>
    <property type="project" value="InterPro"/>
</dbReference>
<dbReference type="AlphaFoldDB" id="A0A1T5M0J7"/>
<keyword evidence="2" id="KW-0238">DNA-binding</keyword>
<dbReference type="STRING" id="526729.SAMN04324258_4290"/>
<sequence>MTRAAVGVDPADRRILAEIQADGRLTVYELSTRTELTVSTCHRRLRALERSGAIRGYRARLDPRALGLEVEAVVFVTMAATDPGAVGRFEAAVDRVGEVRAAQRLLGDPDYLLRVVAADLEAFHRLHDGCLRALPGVARLSSALVLATPVDDRGLVV</sequence>
<evidence type="ECO:0000256" key="2">
    <source>
        <dbReference type="ARBA" id="ARBA00023125"/>
    </source>
</evidence>
<dbReference type="RefSeq" id="WP_245807273.1">
    <property type="nucleotide sequence ID" value="NZ_FUZQ01000008.1"/>
</dbReference>
<dbReference type="GO" id="GO:0005829">
    <property type="term" value="C:cytosol"/>
    <property type="evidence" value="ECO:0007669"/>
    <property type="project" value="TreeGrafter"/>
</dbReference>
<gene>
    <name evidence="5" type="ORF">SAMN04324258_4290</name>
</gene>
<dbReference type="GO" id="GO:0043200">
    <property type="term" value="P:response to amino acid"/>
    <property type="evidence" value="ECO:0007669"/>
    <property type="project" value="TreeGrafter"/>
</dbReference>
<keyword evidence="6" id="KW-1185">Reference proteome</keyword>
<accession>A0A1T5M0J7</accession>
<dbReference type="PRINTS" id="PR00033">
    <property type="entry name" value="HTHASNC"/>
</dbReference>
<evidence type="ECO:0000256" key="3">
    <source>
        <dbReference type="ARBA" id="ARBA00023163"/>
    </source>
</evidence>
<dbReference type="CDD" id="cd00090">
    <property type="entry name" value="HTH_ARSR"/>
    <property type="match status" value="1"/>
</dbReference>
<evidence type="ECO:0000256" key="1">
    <source>
        <dbReference type="ARBA" id="ARBA00023015"/>
    </source>
</evidence>
<proteinExistence type="predicted"/>
<dbReference type="InterPro" id="IPR036390">
    <property type="entry name" value="WH_DNA-bd_sf"/>
</dbReference>
<dbReference type="InterPro" id="IPR036388">
    <property type="entry name" value="WH-like_DNA-bd_sf"/>
</dbReference>
<keyword evidence="1" id="KW-0805">Transcription regulation</keyword>
<dbReference type="Gene3D" id="1.10.10.10">
    <property type="entry name" value="Winged helix-like DNA-binding domain superfamily/Winged helix DNA-binding domain"/>
    <property type="match status" value="1"/>
</dbReference>
<keyword evidence="3" id="KW-0804">Transcription</keyword>
<evidence type="ECO:0000313" key="5">
    <source>
        <dbReference type="EMBL" id="SKC81742.1"/>
    </source>
</evidence>
<evidence type="ECO:0000313" key="6">
    <source>
        <dbReference type="Proteomes" id="UP000189777"/>
    </source>
</evidence>
<feature type="domain" description="HTH asnC-type" evidence="4">
    <location>
        <begin position="8"/>
        <end position="69"/>
    </location>
</feature>
<dbReference type="PANTHER" id="PTHR30154">
    <property type="entry name" value="LEUCINE-RESPONSIVE REGULATORY PROTEIN"/>
    <property type="match status" value="1"/>
</dbReference>
<dbReference type="Proteomes" id="UP000189777">
    <property type="component" value="Unassembled WGS sequence"/>
</dbReference>
<dbReference type="SUPFAM" id="SSF46785">
    <property type="entry name" value="Winged helix' DNA-binding domain"/>
    <property type="match status" value="1"/>
</dbReference>
<dbReference type="InterPro" id="IPR011008">
    <property type="entry name" value="Dimeric_a/b-barrel"/>
</dbReference>
<dbReference type="Pfam" id="PF13412">
    <property type="entry name" value="HTH_24"/>
    <property type="match status" value="1"/>
</dbReference>
<protein>
    <submittedName>
        <fullName evidence="5">Transcriptional regulator, AsnC family</fullName>
    </submittedName>
</protein>
<dbReference type="InterPro" id="IPR019887">
    <property type="entry name" value="Tscrpt_reg_AsnC/Lrp_C"/>
</dbReference>
<dbReference type="PANTHER" id="PTHR30154:SF34">
    <property type="entry name" value="TRANSCRIPTIONAL REGULATOR AZLB"/>
    <property type="match status" value="1"/>
</dbReference>
<dbReference type="Pfam" id="PF01037">
    <property type="entry name" value="AsnC_trans_reg"/>
    <property type="match status" value="1"/>
</dbReference>
<dbReference type="InterPro" id="IPR011991">
    <property type="entry name" value="ArsR-like_HTH"/>
</dbReference>
<dbReference type="EMBL" id="FUZQ01000008">
    <property type="protein sequence ID" value="SKC81742.1"/>
    <property type="molecule type" value="Genomic_DNA"/>
</dbReference>
<organism evidence="5 6">
    <name type="scientific">Krasilnikoviella flava</name>
    <dbReference type="NCBI Taxonomy" id="526729"/>
    <lineage>
        <taxon>Bacteria</taxon>
        <taxon>Bacillati</taxon>
        <taxon>Actinomycetota</taxon>
        <taxon>Actinomycetes</taxon>
        <taxon>Micrococcales</taxon>
        <taxon>Promicromonosporaceae</taxon>
        <taxon>Krasilnikoviella</taxon>
    </lineage>
</organism>
<dbReference type="SUPFAM" id="SSF54909">
    <property type="entry name" value="Dimeric alpha+beta barrel"/>
    <property type="match status" value="1"/>
</dbReference>